<dbReference type="PANTHER" id="PTHR42939">
    <property type="entry name" value="ABC TRANSPORTER ATP-BINDING PROTEIN ALBC-RELATED"/>
    <property type="match status" value="1"/>
</dbReference>
<name>A0AA45C5N0_9BACT</name>
<keyword evidence="2" id="KW-0547">Nucleotide-binding</keyword>
<gene>
    <name evidence="5" type="ORF">C7380_11549</name>
</gene>
<dbReference type="SUPFAM" id="SSF52540">
    <property type="entry name" value="P-loop containing nucleoside triphosphate hydrolases"/>
    <property type="match status" value="1"/>
</dbReference>
<feature type="domain" description="ABC transporter" evidence="4">
    <location>
        <begin position="1"/>
        <end position="213"/>
    </location>
</feature>
<dbReference type="GO" id="GO:0005524">
    <property type="term" value="F:ATP binding"/>
    <property type="evidence" value="ECO:0007669"/>
    <property type="project" value="UniProtKB-KW"/>
</dbReference>
<organism evidence="5 6">
    <name type="scientific">Oceanotoga teriensis</name>
    <dbReference type="NCBI Taxonomy" id="515440"/>
    <lineage>
        <taxon>Bacteria</taxon>
        <taxon>Thermotogati</taxon>
        <taxon>Thermotogota</taxon>
        <taxon>Thermotogae</taxon>
        <taxon>Petrotogales</taxon>
        <taxon>Petrotogaceae</taxon>
        <taxon>Oceanotoga</taxon>
    </lineage>
</organism>
<sequence>MQIKNLNKKYNNKIILENINFEIETGHILSIIGPNGAGKTTLLKIITGLIKKYEGEVSINDNFVYLPENKSLYENYKISKIFKILQKYDNRFDINKAKQFLNIFELNDDKIINLSNGNRSILYNIIILSTNADLYILDEPVNNIDTIKRNMIFKFFRDLTFNNKSIIYTSHILTEVEKLADKTIILNKGKIIENSSIDDLKENYVAVVSNIPKGYFYKKAGNSNVYIVKKDQLKNEEYENISFDIIFEALIRGEHNV</sequence>
<dbReference type="Pfam" id="PF00005">
    <property type="entry name" value="ABC_tran"/>
    <property type="match status" value="1"/>
</dbReference>
<comment type="caution">
    <text evidence="5">The sequence shown here is derived from an EMBL/GenBank/DDBJ whole genome shotgun (WGS) entry which is preliminary data.</text>
</comment>
<dbReference type="EMBL" id="QGGI01000015">
    <property type="protein sequence ID" value="PWJ89323.1"/>
    <property type="molecule type" value="Genomic_DNA"/>
</dbReference>
<dbReference type="InterPro" id="IPR003593">
    <property type="entry name" value="AAA+_ATPase"/>
</dbReference>
<dbReference type="PANTHER" id="PTHR42939:SF1">
    <property type="entry name" value="ABC TRANSPORTER ATP-BINDING PROTEIN ALBC-RELATED"/>
    <property type="match status" value="1"/>
</dbReference>
<evidence type="ECO:0000256" key="3">
    <source>
        <dbReference type="ARBA" id="ARBA00022840"/>
    </source>
</evidence>
<evidence type="ECO:0000259" key="4">
    <source>
        <dbReference type="PROSITE" id="PS50893"/>
    </source>
</evidence>
<dbReference type="CDD" id="cd03230">
    <property type="entry name" value="ABC_DR_subfamily_A"/>
    <property type="match status" value="1"/>
</dbReference>
<dbReference type="SMART" id="SM00382">
    <property type="entry name" value="AAA"/>
    <property type="match status" value="1"/>
</dbReference>
<dbReference type="Gene3D" id="3.40.50.300">
    <property type="entry name" value="P-loop containing nucleotide triphosphate hydrolases"/>
    <property type="match status" value="1"/>
</dbReference>
<dbReference type="InterPro" id="IPR051782">
    <property type="entry name" value="ABC_Transporter_VariousFunc"/>
</dbReference>
<keyword evidence="3 5" id="KW-0067">ATP-binding</keyword>
<protein>
    <submittedName>
        <fullName evidence="5">ABC-2 type transport system ATP-binding protein</fullName>
    </submittedName>
</protein>
<accession>A0AA45C5N0</accession>
<dbReference type="AlphaFoldDB" id="A0AA45C5N0"/>
<dbReference type="RefSeq" id="WP_109605537.1">
    <property type="nucleotide sequence ID" value="NZ_QGGI01000015.1"/>
</dbReference>
<evidence type="ECO:0000313" key="5">
    <source>
        <dbReference type="EMBL" id="PWJ89323.1"/>
    </source>
</evidence>
<proteinExistence type="predicted"/>
<dbReference type="InterPro" id="IPR003439">
    <property type="entry name" value="ABC_transporter-like_ATP-bd"/>
</dbReference>
<reference evidence="5 6" key="1">
    <citation type="submission" date="2018-05" db="EMBL/GenBank/DDBJ databases">
        <title>Genomic Encyclopedia of Type Strains, Phase IV (KMG-IV): sequencing the most valuable type-strain genomes for metagenomic binning, comparative biology and taxonomic classification.</title>
        <authorList>
            <person name="Goeker M."/>
        </authorList>
    </citation>
    <scope>NUCLEOTIDE SEQUENCE [LARGE SCALE GENOMIC DNA]</scope>
    <source>
        <strain evidence="5 6">DSM 24906</strain>
    </source>
</reference>
<dbReference type="Proteomes" id="UP000245921">
    <property type="component" value="Unassembled WGS sequence"/>
</dbReference>
<dbReference type="PROSITE" id="PS50893">
    <property type="entry name" value="ABC_TRANSPORTER_2"/>
    <property type="match status" value="1"/>
</dbReference>
<keyword evidence="6" id="KW-1185">Reference proteome</keyword>
<evidence type="ECO:0000313" key="6">
    <source>
        <dbReference type="Proteomes" id="UP000245921"/>
    </source>
</evidence>
<dbReference type="InterPro" id="IPR027417">
    <property type="entry name" value="P-loop_NTPase"/>
</dbReference>
<keyword evidence="1" id="KW-0813">Transport</keyword>
<evidence type="ECO:0000256" key="1">
    <source>
        <dbReference type="ARBA" id="ARBA00022448"/>
    </source>
</evidence>
<evidence type="ECO:0000256" key="2">
    <source>
        <dbReference type="ARBA" id="ARBA00022741"/>
    </source>
</evidence>
<dbReference type="GO" id="GO:0016887">
    <property type="term" value="F:ATP hydrolysis activity"/>
    <property type="evidence" value="ECO:0007669"/>
    <property type="project" value="InterPro"/>
</dbReference>